<feature type="region of interest" description="Disordered" evidence="1">
    <location>
        <begin position="62"/>
        <end position="86"/>
    </location>
</feature>
<sequence length="118" mass="13257">MDVHVGDEELDVDIILRRQQTSLNITTINIKSNSHKLLSLCTKLTPQLLVLPKVYECQLYRSSEEPSSRGSSGGPVSPPPTGSPCRMDDQQIIYFYFVLGESKRKRRQAFFGVSFHAG</sequence>
<evidence type="ECO:0000313" key="3">
    <source>
        <dbReference type="Proteomes" id="UP000693946"/>
    </source>
</evidence>
<accession>A0AAV6PC06</accession>
<comment type="caution">
    <text evidence="2">The sequence shown here is derived from an EMBL/GenBank/DDBJ whole genome shotgun (WGS) entry which is preliminary data.</text>
</comment>
<name>A0AAV6PC06_SOLSE</name>
<protein>
    <submittedName>
        <fullName evidence="2">Uncharacterized protein</fullName>
    </submittedName>
</protein>
<reference evidence="2 3" key="1">
    <citation type="journal article" date="2021" name="Sci. Rep.">
        <title>Chromosome anchoring in Senegalese sole (Solea senegalensis) reveals sex-associated markers and genome rearrangements in flatfish.</title>
        <authorList>
            <person name="Guerrero-Cozar I."/>
            <person name="Gomez-Garrido J."/>
            <person name="Berbel C."/>
            <person name="Martinez-Blanch J.F."/>
            <person name="Alioto T."/>
            <person name="Claros M.G."/>
            <person name="Gagnaire P.A."/>
            <person name="Manchado M."/>
        </authorList>
    </citation>
    <scope>NUCLEOTIDE SEQUENCE [LARGE SCALE GENOMIC DNA]</scope>
    <source>
        <strain evidence="2">Sse05_10M</strain>
    </source>
</reference>
<dbReference type="EMBL" id="JAGKHQ010001530">
    <property type="protein sequence ID" value="KAG7454945.1"/>
    <property type="molecule type" value="Genomic_DNA"/>
</dbReference>
<proteinExistence type="predicted"/>
<evidence type="ECO:0000256" key="1">
    <source>
        <dbReference type="SAM" id="MobiDB-lite"/>
    </source>
</evidence>
<dbReference type="Proteomes" id="UP000693946">
    <property type="component" value="Unassembled WGS sequence"/>
</dbReference>
<feature type="non-terminal residue" evidence="2">
    <location>
        <position position="118"/>
    </location>
</feature>
<evidence type="ECO:0000313" key="2">
    <source>
        <dbReference type="EMBL" id="KAG7454945.1"/>
    </source>
</evidence>
<keyword evidence="3" id="KW-1185">Reference proteome</keyword>
<organism evidence="2 3">
    <name type="scientific">Solea senegalensis</name>
    <name type="common">Senegalese sole</name>
    <dbReference type="NCBI Taxonomy" id="28829"/>
    <lineage>
        <taxon>Eukaryota</taxon>
        <taxon>Metazoa</taxon>
        <taxon>Chordata</taxon>
        <taxon>Craniata</taxon>
        <taxon>Vertebrata</taxon>
        <taxon>Euteleostomi</taxon>
        <taxon>Actinopterygii</taxon>
        <taxon>Neopterygii</taxon>
        <taxon>Teleostei</taxon>
        <taxon>Neoteleostei</taxon>
        <taxon>Acanthomorphata</taxon>
        <taxon>Carangaria</taxon>
        <taxon>Pleuronectiformes</taxon>
        <taxon>Pleuronectoidei</taxon>
        <taxon>Soleidae</taxon>
        <taxon>Solea</taxon>
    </lineage>
</organism>
<dbReference type="AlphaFoldDB" id="A0AAV6PC06"/>
<gene>
    <name evidence="2" type="ORF">JOB18_045468</name>
</gene>